<dbReference type="InterPro" id="IPR029058">
    <property type="entry name" value="AB_hydrolase_fold"/>
</dbReference>
<name>A0ABV9TP32_9ACTN</name>
<keyword evidence="1" id="KW-0378">Hydrolase</keyword>
<dbReference type="SUPFAM" id="SSF53474">
    <property type="entry name" value="alpha/beta-Hydrolases"/>
    <property type="match status" value="1"/>
</dbReference>
<dbReference type="RefSeq" id="WP_378251593.1">
    <property type="nucleotide sequence ID" value="NZ_JBHSIT010000001.1"/>
</dbReference>
<dbReference type="GO" id="GO:0016787">
    <property type="term" value="F:hydrolase activity"/>
    <property type="evidence" value="ECO:0007669"/>
    <property type="project" value="UniProtKB-KW"/>
</dbReference>
<dbReference type="PANTHER" id="PTHR35560">
    <property type="entry name" value="BLL0132 PROTEIN"/>
    <property type="match status" value="1"/>
</dbReference>
<sequence>MTQFAVQAEMQAQVIEEMGPLRSRLDGREFLLFGNVTSLDDELPEVDSAVVVVHGALRNAGHYFRIVEEAARGREPGPLILAPQFLTTADVRGRPEREGLLHWETEDWKSGFGEVSSFEILDALLDRLLNIDGLRKVTVAGNSAGGQFVNRYAAVGDAPDKAPARVRFVVANPSTYLYFDRLRPTPDGFAEAGAPEIDHWRYGFGGDRPRYVRENPDYYFQRYLSREVVYLLGEEDADPAAALLEIHPAALAQGRTRYERGVRYYDYLQQKAGGPLENHQLVRLPGIGHDAHDVFTSSAGVTHLFGH</sequence>
<dbReference type="Proteomes" id="UP001595872">
    <property type="component" value="Unassembled WGS sequence"/>
</dbReference>
<keyword evidence="2" id="KW-1185">Reference proteome</keyword>
<comment type="caution">
    <text evidence="1">The sequence shown here is derived from an EMBL/GenBank/DDBJ whole genome shotgun (WGS) entry which is preliminary data.</text>
</comment>
<dbReference type="PANTHER" id="PTHR35560:SF3">
    <property type="entry name" value="PEPTIDASE S9 PROLYL OLIGOPEPTIDASE CATALYTIC DOMAIN-CONTAINING PROTEIN"/>
    <property type="match status" value="1"/>
</dbReference>
<dbReference type="Gene3D" id="3.40.50.1820">
    <property type="entry name" value="alpha/beta hydrolase"/>
    <property type="match status" value="1"/>
</dbReference>
<organism evidence="1 2">
    <name type="scientific">Actinomadura gamaensis</name>
    <dbReference type="NCBI Taxonomy" id="1763541"/>
    <lineage>
        <taxon>Bacteria</taxon>
        <taxon>Bacillati</taxon>
        <taxon>Actinomycetota</taxon>
        <taxon>Actinomycetes</taxon>
        <taxon>Streptosporangiales</taxon>
        <taxon>Thermomonosporaceae</taxon>
        <taxon>Actinomadura</taxon>
    </lineage>
</organism>
<proteinExistence type="predicted"/>
<evidence type="ECO:0000313" key="1">
    <source>
        <dbReference type="EMBL" id="MFC4905855.1"/>
    </source>
</evidence>
<reference evidence="2" key="1">
    <citation type="journal article" date="2019" name="Int. J. Syst. Evol. Microbiol.">
        <title>The Global Catalogue of Microorganisms (GCM) 10K type strain sequencing project: providing services to taxonomists for standard genome sequencing and annotation.</title>
        <authorList>
            <consortium name="The Broad Institute Genomics Platform"/>
            <consortium name="The Broad Institute Genome Sequencing Center for Infectious Disease"/>
            <person name="Wu L."/>
            <person name="Ma J."/>
        </authorList>
    </citation>
    <scope>NUCLEOTIDE SEQUENCE [LARGE SCALE GENOMIC DNA]</scope>
    <source>
        <strain evidence="2">KLKA75</strain>
    </source>
</reference>
<dbReference type="EMBL" id="JBHSIT010000001">
    <property type="protein sequence ID" value="MFC4905855.1"/>
    <property type="molecule type" value="Genomic_DNA"/>
</dbReference>
<protein>
    <submittedName>
        <fullName evidence="1">Alpha/beta fold hydrolase</fullName>
    </submittedName>
</protein>
<evidence type="ECO:0000313" key="2">
    <source>
        <dbReference type="Proteomes" id="UP001595872"/>
    </source>
</evidence>
<accession>A0ABV9TP32</accession>
<gene>
    <name evidence="1" type="ORF">ACFPCY_00850</name>
</gene>